<dbReference type="InterPro" id="IPR036322">
    <property type="entry name" value="WD40_repeat_dom_sf"/>
</dbReference>
<reference evidence="7 8" key="1">
    <citation type="submission" date="2016-06" db="EMBL/GenBank/DDBJ databases">
        <title>The Draft Genome Sequence and Annotation of the Desert Woodrat Neotoma lepida.</title>
        <authorList>
            <person name="Campbell M."/>
            <person name="Oakeson K.F."/>
            <person name="Yandell M."/>
            <person name="Halpert J.R."/>
            <person name="Dearing D."/>
        </authorList>
    </citation>
    <scope>NUCLEOTIDE SEQUENCE [LARGE SCALE GENOMIC DNA]</scope>
    <source>
        <strain evidence="7">417</strain>
        <tissue evidence="7">Liver</tissue>
    </source>
</reference>
<dbReference type="Pfam" id="PF00400">
    <property type="entry name" value="WD40"/>
    <property type="match status" value="1"/>
</dbReference>
<dbReference type="GO" id="GO:0006260">
    <property type="term" value="P:DNA replication"/>
    <property type="evidence" value="ECO:0007669"/>
    <property type="project" value="UniProtKB-KW"/>
</dbReference>
<name>A0A1A6GUJ6_NEOLE</name>
<dbReference type="InterPro" id="IPR001680">
    <property type="entry name" value="WD40_rpt"/>
</dbReference>
<dbReference type="PROSITE" id="PS50082">
    <property type="entry name" value="WD_REPEATS_2"/>
    <property type="match status" value="1"/>
</dbReference>
<keyword evidence="8" id="KW-1185">Reference proteome</keyword>
<proteinExistence type="inferred from homology"/>
<gene>
    <name evidence="7" type="ORF">A6R68_01618</name>
</gene>
<evidence type="ECO:0000313" key="7">
    <source>
        <dbReference type="EMBL" id="OBS69841.1"/>
    </source>
</evidence>
<dbReference type="SMART" id="SM00320">
    <property type="entry name" value="WD40"/>
    <property type="match status" value="1"/>
</dbReference>
<comment type="similarity">
    <text evidence="1">Belongs to the WD repeat RBAP46/RBAP48/MSI1 family.</text>
</comment>
<feature type="repeat" description="WD" evidence="6">
    <location>
        <begin position="198"/>
        <end position="234"/>
    </location>
</feature>
<dbReference type="EMBL" id="LZPO01066773">
    <property type="protein sequence ID" value="OBS69841.1"/>
    <property type="molecule type" value="Genomic_DNA"/>
</dbReference>
<evidence type="ECO:0000256" key="2">
    <source>
        <dbReference type="ARBA" id="ARBA00022574"/>
    </source>
</evidence>
<dbReference type="Gene3D" id="2.130.10.10">
    <property type="entry name" value="YVTN repeat-like/Quinoprotein amine dehydrogenase"/>
    <property type="match status" value="1"/>
</dbReference>
<dbReference type="InterPro" id="IPR050459">
    <property type="entry name" value="WD_repeat_RBAP46/RBAP48/MSI1"/>
</dbReference>
<dbReference type="SUPFAM" id="SSF50978">
    <property type="entry name" value="WD40 repeat-like"/>
    <property type="match status" value="1"/>
</dbReference>
<dbReference type="PANTHER" id="PTHR22850">
    <property type="entry name" value="WD40 REPEAT FAMILY"/>
    <property type="match status" value="1"/>
</dbReference>
<evidence type="ECO:0000256" key="5">
    <source>
        <dbReference type="ARBA" id="ARBA00023186"/>
    </source>
</evidence>
<dbReference type="AlphaFoldDB" id="A0A1A6GUJ6"/>
<evidence type="ECO:0000313" key="8">
    <source>
        <dbReference type="Proteomes" id="UP000092124"/>
    </source>
</evidence>
<evidence type="ECO:0000256" key="4">
    <source>
        <dbReference type="ARBA" id="ARBA00022737"/>
    </source>
</evidence>
<accession>A0A1A6GUJ6</accession>
<comment type="caution">
    <text evidence="7">The sequence shown here is derived from an EMBL/GenBank/DDBJ whole genome shotgun (WGS) entry which is preliminary data.</text>
</comment>
<keyword evidence="3" id="KW-0235">DNA replication</keyword>
<dbReference type="Proteomes" id="UP000092124">
    <property type="component" value="Unassembled WGS sequence"/>
</dbReference>
<evidence type="ECO:0000256" key="3">
    <source>
        <dbReference type="ARBA" id="ARBA00022705"/>
    </source>
</evidence>
<dbReference type="InterPro" id="IPR015943">
    <property type="entry name" value="WD40/YVTN_repeat-like_dom_sf"/>
</dbReference>
<dbReference type="STRING" id="56216.A0A1A6GUJ6"/>
<dbReference type="OrthoDB" id="427795at2759"/>
<feature type="non-terminal residue" evidence="7">
    <location>
        <position position="300"/>
    </location>
</feature>
<evidence type="ECO:0000256" key="6">
    <source>
        <dbReference type="PROSITE-ProRule" id="PRU00221"/>
    </source>
</evidence>
<evidence type="ECO:0000256" key="1">
    <source>
        <dbReference type="ARBA" id="ARBA00009341"/>
    </source>
</evidence>
<organism evidence="7 8">
    <name type="scientific">Neotoma lepida</name>
    <name type="common">Desert woodrat</name>
    <dbReference type="NCBI Taxonomy" id="56216"/>
    <lineage>
        <taxon>Eukaryota</taxon>
        <taxon>Metazoa</taxon>
        <taxon>Chordata</taxon>
        <taxon>Craniata</taxon>
        <taxon>Vertebrata</taxon>
        <taxon>Euteleostomi</taxon>
        <taxon>Mammalia</taxon>
        <taxon>Eutheria</taxon>
        <taxon>Euarchontoglires</taxon>
        <taxon>Glires</taxon>
        <taxon>Rodentia</taxon>
        <taxon>Myomorpha</taxon>
        <taxon>Muroidea</taxon>
        <taxon>Cricetidae</taxon>
        <taxon>Neotominae</taxon>
        <taxon>Neotoma</taxon>
    </lineage>
</organism>
<keyword evidence="5" id="KW-0143">Chaperone</keyword>
<keyword evidence="2 6" id="KW-0853">WD repeat</keyword>
<keyword evidence="4" id="KW-0677">Repeat</keyword>
<sequence>MADKEATFDNAMEEHVINEEYKIWQKNISFLMICDFQMQGKISAFLDLSWEYNTLDEQNVLVITSVKLPNDDAQFDVSYHNKIKINHGGEINRAQYMPQNPCIIATKTPPSDLVFDYTKHPSKPDPSGECNPDLHLHGHQKEGFIRALSASDDHTVYLGDISAGPKRGKVVYAKPSLHDTDDLEYSSKQYLQAKPFSQCSHAIEVNCLSFSSHSEFILATGSGGKTVALWDLRNLKLKLHSFESQKDYFGFYHKLNAWDLRKMGEQSPEDAEDGPPGLSFIHGGHTAKISDFSWFPNEPW</sequence>
<protein>
    <submittedName>
        <fullName evidence="7">Uncharacterized protein</fullName>
    </submittedName>
</protein>